<evidence type="ECO:0000313" key="2">
    <source>
        <dbReference type="Proteomes" id="UP000234681"/>
    </source>
</evidence>
<protein>
    <submittedName>
        <fullName evidence="1">RCG50926, isoform CRA_b</fullName>
    </submittedName>
</protein>
<evidence type="ECO:0000313" key="1">
    <source>
        <dbReference type="EMBL" id="EDL96757.1"/>
    </source>
</evidence>
<dbReference type="AlphaFoldDB" id="A6KJ36"/>
<proteinExistence type="predicted"/>
<name>A6KJ36_RAT</name>
<organism evidence="1 2">
    <name type="scientific">Rattus norvegicus</name>
    <name type="common">Rat</name>
    <dbReference type="NCBI Taxonomy" id="10116"/>
    <lineage>
        <taxon>Eukaryota</taxon>
        <taxon>Metazoa</taxon>
        <taxon>Chordata</taxon>
        <taxon>Craniata</taxon>
        <taxon>Vertebrata</taxon>
        <taxon>Euteleostomi</taxon>
        <taxon>Mammalia</taxon>
        <taxon>Eutheria</taxon>
        <taxon>Euarchontoglires</taxon>
        <taxon>Glires</taxon>
        <taxon>Rodentia</taxon>
        <taxon>Myomorpha</taxon>
        <taxon>Muroidea</taxon>
        <taxon>Muridae</taxon>
        <taxon>Murinae</taxon>
        <taxon>Rattus</taxon>
    </lineage>
</organism>
<dbReference type="EMBL" id="CH474054">
    <property type="protein sequence ID" value="EDL96757.1"/>
    <property type="molecule type" value="Genomic_DNA"/>
</dbReference>
<reference evidence="2" key="1">
    <citation type="submission" date="2005-09" db="EMBL/GenBank/DDBJ databases">
        <authorList>
            <person name="Mural R.J."/>
            <person name="Li P.W."/>
            <person name="Adams M.D."/>
            <person name="Amanatides P.G."/>
            <person name="Baden-Tillson H."/>
            <person name="Barnstead M."/>
            <person name="Chin S.H."/>
            <person name="Dew I."/>
            <person name="Evans C.A."/>
            <person name="Ferriera S."/>
            <person name="Flanigan M."/>
            <person name="Fosler C."/>
            <person name="Glodek A."/>
            <person name="Gu Z."/>
            <person name="Holt R.A."/>
            <person name="Jennings D."/>
            <person name="Kraft C.L."/>
            <person name="Lu F."/>
            <person name="Nguyen T."/>
            <person name="Nusskern D.R."/>
            <person name="Pfannkoch C.M."/>
            <person name="Sitter C."/>
            <person name="Sutton G.G."/>
            <person name="Venter J.C."/>
            <person name="Wang Z."/>
            <person name="Woodage T."/>
            <person name="Zheng X.H."/>
            <person name="Zhong F."/>
        </authorList>
    </citation>
    <scope>NUCLEOTIDE SEQUENCE [LARGE SCALE GENOMIC DNA]</scope>
    <source>
        <strain>BN</strain>
        <strain evidence="2">Sprague-Dawley</strain>
    </source>
</reference>
<accession>A6KJ36</accession>
<dbReference type="Proteomes" id="UP000234681">
    <property type="component" value="Chromosome 19"/>
</dbReference>
<sequence length="61" mass="6555">MGRISKSAVPSTSAKPEDCCFLTRVNSCLEGGAMEMLGLVRREWTWSSSCSSRQSGVIEAA</sequence>
<gene>
    <name evidence="1" type="ORF">rCG_50926</name>
</gene>